<gene>
    <name evidence="1" type="ORF">SSLN_LOCUS11616</name>
</gene>
<dbReference type="Proteomes" id="UP000275846">
    <property type="component" value="Unassembled WGS sequence"/>
</dbReference>
<reference evidence="1 2" key="2">
    <citation type="submission" date="2018-11" db="EMBL/GenBank/DDBJ databases">
        <authorList>
            <consortium name="Pathogen Informatics"/>
        </authorList>
    </citation>
    <scope>NUCLEOTIDE SEQUENCE [LARGE SCALE GENOMIC DNA]</scope>
    <source>
        <strain evidence="1 2">NST_G2</strain>
    </source>
</reference>
<evidence type="ECO:0000313" key="3">
    <source>
        <dbReference type="WBParaSite" id="SSLN_0001206101-mRNA-1"/>
    </source>
</evidence>
<dbReference type="EMBL" id="UYSU01036672">
    <property type="protein sequence ID" value="VDL98001.1"/>
    <property type="molecule type" value="Genomic_DNA"/>
</dbReference>
<dbReference type="STRING" id="70667.A0A183T568"/>
<name>A0A183T568_SCHSO</name>
<organism evidence="3">
    <name type="scientific">Schistocephalus solidus</name>
    <name type="common">Tapeworm</name>
    <dbReference type="NCBI Taxonomy" id="70667"/>
    <lineage>
        <taxon>Eukaryota</taxon>
        <taxon>Metazoa</taxon>
        <taxon>Spiralia</taxon>
        <taxon>Lophotrochozoa</taxon>
        <taxon>Platyhelminthes</taxon>
        <taxon>Cestoda</taxon>
        <taxon>Eucestoda</taxon>
        <taxon>Diphyllobothriidea</taxon>
        <taxon>Diphyllobothriidae</taxon>
        <taxon>Schistocephalus</taxon>
    </lineage>
</organism>
<accession>A0A183T568</accession>
<sequence length="126" mass="15079">MWHKGQFPQDFEDTTIVHLYKKKRNHQLCGSHRGIILLKITEKFFVRFLVNRLKSYLDQGFHPESQCDFCHHRVTTDMIYATGQLQKKCQMMWIYRYSAFVDLAKAFDTVNRKGLWKLMQKADSSE</sequence>
<reference evidence="3" key="1">
    <citation type="submission" date="2016-06" db="UniProtKB">
        <authorList>
            <consortium name="WormBaseParasite"/>
        </authorList>
    </citation>
    <scope>IDENTIFICATION</scope>
</reference>
<evidence type="ECO:0000313" key="1">
    <source>
        <dbReference type="EMBL" id="VDL98001.1"/>
    </source>
</evidence>
<dbReference type="OrthoDB" id="10070415at2759"/>
<dbReference type="WBParaSite" id="SSLN_0001206101-mRNA-1">
    <property type="protein sequence ID" value="SSLN_0001206101-mRNA-1"/>
    <property type="gene ID" value="SSLN_0001206101"/>
</dbReference>
<dbReference type="PANTHER" id="PTHR19446">
    <property type="entry name" value="REVERSE TRANSCRIPTASES"/>
    <property type="match status" value="1"/>
</dbReference>
<proteinExistence type="predicted"/>
<evidence type="ECO:0000313" key="2">
    <source>
        <dbReference type="Proteomes" id="UP000275846"/>
    </source>
</evidence>
<protein>
    <submittedName>
        <fullName evidence="3">Reverse transcriptase domain-containing protein</fullName>
    </submittedName>
</protein>
<dbReference type="AlphaFoldDB" id="A0A183T568"/>
<keyword evidence="2" id="KW-1185">Reference proteome</keyword>